<protein>
    <submittedName>
        <fullName evidence="1">Uncharacterized protein</fullName>
    </submittedName>
</protein>
<dbReference type="RefSeq" id="WP_015205252.1">
    <property type="nucleotide sequence ID" value="NC_019753.1"/>
</dbReference>
<keyword evidence="2" id="KW-1185">Reference proteome</keyword>
<proteinExistence type="predicted"/>
<dbReference type="HOGENOM" id="CLU_2166759_0_0_3"/>
<dbReference type="AlphaFoldDB" id="K9W5T6"/>
<organism evidence="1 2">
    <name type="scientific">Crinalium epipsammum PCC 9333</name>
    <dbReference type="NCBI Taxonomy" id="1173022"/>
    <lineage>
        <taxon>Bacteria</taxon>
        <taxon>Bacillati</taxon>
        <taxon>Cyanobacteriota</taxon>
        <taxon>Cyanophyceae</taxon>
        <taxon>Gomontiellales</taxon>
        <taxon>Gomontiellaceae</taxon>
        <taxon>Crinalium</taxon>
    </lineage>
</organism>
<reference evidence="1 2" key="1">
    <citation type="submission" date="2012-06" db="EMBL/GenBank/DDBJ databases">
        <title>Finished chromosome of genome of Crinalium epipsammum PCC 9333.</title>
        <authorList>
            <consortium name="US DOE Joint Genome Institute"/>
            <person name="Gugger M."/>
            <person name="Coursin T."/>
            <person name="Rippka R."/>
            <person name="Tandeau De Marsac N."/>
            <person name="Huntemann M."/>
            <person name="Wei C.-L."/>
            <person name="Han J."/>
            <person name="Detter J.C."/>
            <person name="Han C."/>
            <person name="Tapia R."/>
            <person name="Davenport K."/>
            <person name="Daligault H."/>
            <person name="Erkkila T."/>
            <person name="Gu W."/>
            <person name="Munk A.C.C."/>
            <person name="Teshima H."/>
            <person name="Xu Y."/>
            <person name="Chain P."/>
            <person name="Chen A."/>
            <person name="Krypides N."/>
            <person name="Mavromatis K."/>
            <person name="Markowitz V."/>
            <person name="Szeto E."/>
            <person name="Ivanova N."/>
            <person name="Mikhailova N."/>
            <person name="Ovchinnikova G."/>
            <person name="Pagani I."/>
            <person name="Pati A."/>
            <person name="Goodwin L."/>
            <person name="Peters L."/>
            <person name="Pitluck S."/>
            <person name="Woyke T."/>
            <person name="Kerfeld C."/>
        </authorList>
    </citation>
    <scope>NUCLEOTIDE SEQUENCE [LARGE SCALE GENOMIC DNA]</scope>
    <source>
        <strain evidence="1 2">PCC 9333</strain>
    </source>
</reference>
<sequence>MTYAMSQPITEVYYNLLLLTNLGNEETGGTLTVDSYTFDPQLSKGDVVQIEEWKIPVGGQNQTLSFEARVMEIKKVVVRHHCLKVNIILESPNRETIPQLEEALENKNPD</sequence>
<dbReference type="STRING" id="1173022.Cri9333_4374"/>
<accession>K9W5T6</accession>
<dbReference type="EMBL" id="CP003620">
    <property type="protein sequence ID" value="AFZ15159.1"/>
    <property type="molecule type" value="Genomic_DNA"/>
</dbReference>
<dbReference type="KEGG" id="cep:Cri9333_4374"/>
<evidence type="ECO:0000313" key="1">
    <source>
        <dbReference type="EMBL" id="AFZ15159.1"/>
    </source>
</evidence>
<name>K9W5T6_9CYAN</name>
<dbReference type="Proteomes" id="UP000010472">
    <property type="component" value="Chromosome"/>
</dbReference>
<dbReference type="eggNOG" id="ENOG502ZE9V">
    <property type="taxonomic scope" value="Bacteria"/>
</dbReference>
<evidence type="ECO:0000313" key="2">
    <source>
        <dbReference type="Proteomes" id="UP000010472"/>
    </source>
</evidence>
<gene>
    <name evidence="1" type="ORF">Cri9333_4374</name>
</gene>